<proteinExistence type="predicted"/>
<organism evidence="3 4">
    <name type="scientific">Proteus mirabilis</name>
    <dbReference type="NCBI Taxonomy" id="584"/>
    <lineage>
        <taxon>Bacteria</taxon>
        <taxon>Pseudomonadati</taxon>
        <taxon>Pseudomonadota</taxon>
        <taxon>Gammaproteobacteria</taxon>
        <taxon>Enterobacterales</taxon>
        <taxon>Morganellaceae</taxon>
        <taxon>Proteus</taxon>
    </lineage>
</organism>
<evidence type="ECO:0000313" key="2">
    <source>
        <dbReference type="EMBL" id="EKW9777686.1"/>
    </source>
</evidence>
<reference evidence="2" key="2">
    <citation type="submission" date="2023-06" db="EMBL/GenBank/DDBJ databases">
        <authorList>
            <consortium name="Clinical and Environmental Microbiology Branch: Whole genome sequencing antimicrobial resistance pathogens in the healthcare setting"/>
        </authorList>
    </citation>
    <scope>NUCLEOTIDE SEQUENCE</scope>
    <source>
        <strain evidence="2">Microbial</strain>
    </source>
</reference>
<feature type="compositionally biased region" description="Basic and acidic residues" evidence="1">
    <location>
        <begin position="1"/>
        <end position="11"/>
    </location>
</feature>
<sequence>MLRHSQQKDQAVKITLPDGTHGFVSTDRRCHVSYDFPAHVKIELQPSPAEQQRSEQ</sequence>
<dbReference type="GeneID" id="83611243"/>
<dbReference type="EMBL" id="ABKSPD020000017">
    <property type="protein sequence ID" value="EKW9777686.1"/>
    <property type="molecule type" value="Genomic_DNA"/>
</dbReference>
<accession>A0A2X2BIR1</accession>
<evidence type="ECO:0000256" key="1">
    <source>
        <dbReference type="SAM" id="MobiDB-lite"/>
    </source>
</evidence>
<dbReference type="Proteomes" id="UP000251485">
    <property type="component" value="Unassembled WGS sequence"/>
</dbReference>
<gene>
    <name evidence="3" type="ORF">NCTC10975_00678</name>
    <name evidence="2" type="ORF">PW210_003559</name>
</gene>
<reference evidence="3 4" key="1">
    <citation type="submission" date="2018-06" db="EMBL/GenBank/DDBJ databases">
        <authorList>
            <consortium name="Pathogen Informatics"/>
            <person name="Doyle S."/>
        </authorList>
    </citation>
    <scope>NUCLEOTIDE SEQUENCE [LARGE SCALE GENOMIC DNA]</scope>
    <source>
        <strain evidence="3 4">NCTC10975</strain>
    </source>
</reference>
<evidence type="ECO:0000313" key="3">
    <source>
        <dbReference type="EMBL" id="SPY94338.1"/>
    </source>
</evidence>
<dbReference type="RefSeq" id="WP_004250514.1">
    <property type="nucleotide sequence ID" value="NZ_BGKS01000015.1"/>
</dbReference>
<protein>
    <submittedName>
        <fullName evidence="3">Uncharacterized protein</fullName>
    </submittedName>
</protein>
<dbReference type="AlphaFoldDB" id="A0A2X2BIR1"/>
<name>A0A2X2BIR1_PROMI</name>
<dbReference type="Proteomes" id="UP001171165">
    <property type="component" value="Unassembled WGS sequence"/>
</dbReference>
<evidence type="ECO:0000313" key="4">
    <source>
        <dbReference type="Proteomes" id="UP000251485"/>
    </source>
</evidence>
<dbReference type="EMBL" id="UAUE01000003">
    <property type="protein sequence ID" value="SPY94338.1"/>
    <property type="molecule type" value="Genomic_DNA"/>
</dbReference>
<feature type="region of interest" description="Disordered" evidence="1">
    <location>
        <begin position="1"/>
        <end position="22"/>
    </location>
</feature>